<evidence type="ECO:0000256" key="6">
    <source>
        <dbReference type="ARBA" id="ARBA00022741"/>
    </source>
</evidence>
<dbReference type="HAMAP" id="MF_00165">
    <property type="entry name" value="Thymidylate_kinase"/>
    <property type="match status" value="1"/>
</dbReference>
<gene>
    <name evidence="12 14" type="primary">tmk</name>
    <name evidence="14" type="ORF">HMPREF9444_02006</name>
</gene>
<keyword evidence="15" id="KW-1185">Reference proteome</keyword>
<name>E8LML3_SUCHY</name>
<dbReference type="PANTHER" id="PTHR10344:SF4">
    <property type="entry name" value="UMP-CMP KINASE 2, MITOCHONDRIAL"/>
    <property type="match status" value="1"/>
</dbReference>
<dbReference type="FunFam" id="3.40.50.300:FF:000225">
    <property type="entry name" value="Thymidylate kinase"/>
    <property type="match status" value="1"/>
</dbReference>
<dbReference type="InterPro" id="IPR027417">
    <property type="entry name" value="P-loop_NTPase"/>
</dbReference>
<dbReference type="GO" id="GO:0006235">
    <property type="term" value="P:dTTP biosynthetic process"/>
    <property type="evidence" value="ECO:0007669"/>
    <property type="project" value="UniProtKB-UniRule"/>
</dbReference>
<dbReference type="EC" id="2.7.4.9" evidence="2 12"/>
<evidence type="ECO:0000256" key="5">
    <source>
        <dbReference type="ARBA" id="ARBA00022727"/>
    </source>
</evidence>
<comment type="catalytic activity">
    <reaction evidence="10 12">
        <text>dTMP + ATP = dTDP + ADP</text>
        <dbReference type="Rhea" id="RHEA:13517"/>
        <dbReference type="ChEBI" id="CHEBI:30616"/>
        <dbReference type="ChEBI" id="CHEBI:58369"/>
        <dbReference type="ChEBI" id="CHEBI:63528"/>
        <dbReference type="ChEBI" id="CHEBI:456216"/>
        <dbReference type="EC" id="2.7.4.9"/>
    </reaction>
</comment>
<comment type="function">
    <text evidence="11 12">Phosphorylation of dTMP to form dTDP in both de novo and salvage pathways of dTTP synthesis.</text>
</comment>
<feature type="domain" description="Thymidylate kinase-like" evidence="13">
    <location>
        <begin position="8"/>
        <end position="194"/>
    </location>
</feature>
<keyword evidence="5 12" id="KW-0545">Nucleotide biosynthesis</keyword>
<dbReference type="STRING" id="762983.HMPREF9444_02006"/>
<dbReference type="Gene3D" id="3.40.50.300">
    <property type="entry name" value="P-loop containing nucleotide triphosphate hydrolases"/>
    <property type="match status" value="1"/>
</dbReference>
<keyword evidence="8 12" id="KW-0067">ATP-binding</keyword>
<sequence>MSGLFITFEGTEGAGKSTLIKEIERWLREKEIDFVSVREPGGTVLAEKMRAILKTPSPEEKLCDKSELLLMYAARAQLVETLIKPALAQGKCVICDRHDLSTVAYQGGGRGLPMDEIDAVRNVALGKFRPDLTLLLDIDPKLGMQRARSRGVLDRFELEQLSFFERVRKAYLDAAKRLPYIKVIDASKNVDEVRLAAISALEDLL</sequence>
<evidence type="ECO:0000256" key="12">
    <source>
        <dbReference type="HAMAP-Rule" id="MF_00165"/>
    </source>
</evidence>
<dbReference type="PROSITE" id="PS01331">
    <property type="entry name" value="THYMIDYLATE_KINASE"/>
    <property type="match status" value="1"/>
</dbReference>
<evidence type="ECO:0000256" key="10">
    <source>
        <dbReference type="ARBA" id="ARBA00048743"/>
    </source>
</evidence>
<dbReference type="NCBIfam" id="TIGR00041">
    <property type="entry name" value="DTMP_kinase"/>
    <property type="match status" value="1"/>
</dbReference>
<evidence type="ECO:0000256" key="1">
    <source>
        <dbReference type="ARBA" id="ARBA00009776"/>
    </source>
</evidence>
<evidence type="ECO:0000256" key="11">
    <source>
        <dbReference type="ARBA" id="ARBA00057735"/>
    </source>
</evidence>
<comment type="caution">
    <text evidence="14">The sequence shown here is derived from an EMBL/GenBank/DDBJ whole genome shotgun (WGS) entry which is preliminary data.</text>
</comment>
<evidence type="ECO:0000259" key="13">
    <source>
        <dbReference type="Pfam" id="PF02223"/>
    </source>
</evidence>
<organism evidence="14 15">
    <name type="scientific">Succinatimonas hippei (strain DSM 22608 / JCM 16073 / KCTC 15190 / YIT 12066)</name>
    <dbReference type="NCBI Taxonomy" id="762983"/>
    <lineage>
        <taxon>Bacteria</taxon>
        <taxon>Pseudomonadati</taxon>
        <taxon>Pseudomonadota</taxon>
        <taxon>Gammaproteobacteria</taxon>
        <taxon>Aeromonadales</taxon>
        <taxon>Succinivibrionaceae</taxon>
        <taxon>Succinatimonas</taxon>
    </lineage>
</organism>
<dbReference type="EMBL" id="AEVO01000142">
    <property type="protein sequence ID" value="EFY06249.1"/>
    <property type="molecule type" value="Genomic_DNA"/>
</dbReference>
<evidence type="ECO:0000256" key="4">
    <source>
        <dbReference type="ARBA" id="ARBA00022679"/>
    </source>
</evidence>
<dbReference type="GO" id="GO:0006233">
    <property type="term" value="P:dTDP biosynthetic process"/>
    <property type="evidence" value="ECO:0007669"/>
    <property type="project" value="InterPro"/>
</dbReference>
<dbReference type="GO" id="GO:0006227">
    <property type="term" value="P:dUDP biosynthetic process"/>
    <property type="evidence" value="ECO:0007669"/>
    <property type="project" value="TreeGrafter"/>
</dbReference>
<dbReference type="OrthoDB" id="9774907at2"/>
<dbReference type="SUPFAM" id="SSF52540">
    <property type="entry name" value="P-loop containing nucleoside triphosphate hydrolases"/>
    <property type="match status" value="1"/>
</dbReference>
<dbReference type="HOGENOM" id="CLU_049131_0_1_6"/>
<dbReference type="GO" id="GO:0004798">
    <property type="term" value="F:dTMP kinase activity"/>
    <property type="evidence" value="ECO:0007669"/>
    <property type="project" value="UniProtKB-UniRule"/>
</dbReference>
<protein>
    <recommendedName>
        <fullName evidence="3 12">Thymidylate kinase</fullName>
        <ecNumber evidence="2 12">2.7.4.9</ecNumber>
    </recommendedName>
    <alternativeName>
        <fullName evidence="9 12">dTMP kinase</fullName>
    </alternativeName>
</protein>
<dbReference type="InterPro" id="IPR039430">
    <property type="entry name" value="Thymidylate_kin-like_dom"/>
</dbReference>
<dbReference type="InterPro" id="IPR018094">
    <property type="entry name" value="Thymidylate_kinase"/>
</dbReference>
<proteinExistence type="inferred from homology"/>
<evidence type="ECO:0000256" key="7">
    <source>
        <dbReference type="ARBA" id="ARBA00022777"/>
    </source>
</evidence>
<dbReference type="eggNOG" id="COG0125">
    <property type="taxonomic scope" value="Bacteria"/>
</dbReference>
<dbReference type="Proteomes" id="UP000018458">
    <property type="component" value="Unassembled WGS sequence"/>
</dbReference>
<dbReference type="AlphaFoldDB" id="E8LML3"/>
<dbReference type="RefSeq" id="WP_009144151.1">
    <property type="nucleotide sequence ID" value="NZ_GL831067.1"/>
</dbReference>
<dbReference type="CDD" id="cd01672">
    <property type="entry name" value="TMPK"/>
    <property type="match status" value="1"/>
</dbReference>
<evidence type="ECO:0000313" key="15">
    <source>
        <dbReference type="Proteomes" id="UP000018458"/>
    </source>
</evidence>
<comment type="similarity">
    <text evidence="1 12">Belongs to the thymidylate kinase family.</text>
</comment>
<dbReference type="PANTHER" id="PTHR10344">
    <property type="entry name" value="THYMIDYLATE KINASE"/>
    <property type="match status" value="1"/>
</dbReference>
<evidence type="ECO:0000256" key="9">
    <source>
        <dbReference type="ARBA" id="ARBA00029962"/>
    </source>
</evidence>
<keyword evidence="6 12" id="KW-0547">Nucleotide-binding</keyword>
<dbReference type="GO" id="GO:0005524">
    <property type="term" value="F:ATP binding"/>
    <property type="evidence" value="ECO:0007669"/>
    <property type="project" value="UniProtKB-UniRule"/>
</dbReference>
<reference evidence="14 15" key="1">
    <citation type="submission" date="2011-01" db="EMBL/GenBank/DDBJ databases">
        <authorList>
            <person name="Weinstock G."/>
            <person name="Sodergren E."/>
            <person name="Clifton S."/>
            <person name="Fulton L."/>
            <person name="Fulton B."/>
            <person name="Courtney L."/>
            <person name="Fronick C."/>
            <person name="Harrison M."/>
            <person name="Strong C."/>
            <person name="Farmer C."/>
            <person name="Delahaunty K."/>
            <person name="Markovic C."/>
            <person name="Hall O."/>
            <person name="Minx P."/>
            <person name="Tomlinson C."/>
            <person name="Mitreva M."/>
            <person name="Hou S."/>
            <person name="Chen J."/>
            <person name="Wollam A."/>
            <person name="Pepin K.H."/>
            <person name="Johnson M."/>
            <person name="Bhonagiri V."/>
            <person name="Zhang X."/>
            <person name="Suruliraj S."/>
            <person name="Warren W."/>
            <person name="Chinwalla A."/>
            <person name="Mardis E.R."/>
            <person name="Wilson R.K."/>
        </authorList>
    </citation>
    <scope>NUCLEOTIDE SEQUENCE [LARGE SCALE GENOMIC DNA]</scope>
    <source>
        <strain evidence="15">DSM 22608 / JCM 16073 / KCTC 15190 / YIT 12066</strain>
    </source>
</reference>
<evidence type="ECO:0000256" key="8">
    <source>
        <dbReference type="ARBA" id="ARBA00022840"/>
    </source>
</evidence>
<keyword evidence="4 12" id="KW-0808">Transferase</keyword>
<evidence type="ECO:0000313" key="14">
    <source>
        <dbReference type="EMBL" id="EFY06249.1"/>
    </source>
</evidence>
<evidence type="ECO:0000256" key="3">
    <source>
        <dbReference type="ARBA" id="ARBA00017144"/>
    </source>
</evidence>
<feature type="binding site" evidence="12">
    <location>
        <begin position="10"/>
        <end position="17"/>
    </location>
    <ligand>
        <name>ATP</name>
        <dbReference type="ChEBI" id="CHEBI:30616"/>
    </ligand>
</feature>
<keyword evidence="7 12" id="KW-0418">Kinase</keyword>
<dbReference type="Pfam" id="PF02223">
    <property type="entry name" value="Thymidylate_kin"/>
    <property type="match status" value="1"/>
</dbReference>
<dbReference type="InterPro" id="IPR018095">
    <property type="entry name" value="Thymidylate_kin_CS"/>
</dbReference>
<accession>E8LML3</accession>
<evidence type="ECO:0000256" key="2">
    <source>
        <dbReference type="ARBA" id="ARBA00012980"/>
    </source>
</evidence>
<dbReference type="GO" id="GO:0005829">
    <property type="term" value="C:cytosol"/>
    <property type="evidence" value="ECO:0007669"/>
    <property type="project" value="TreeGrafter"/>
</dbReference>